<feature type="chain" id="PRO_5039236543" evidence="2">
    <location>
        <begin position="24"/>
        <end position="854"/>
    </location>
</feature>
<feature type="domain" description="LTD" evidence="3">
    <location>
        <begin position="307"/>
        <end position="428"/>
    </location>
</feature>
<dbReference type="Gene3D" id="2.60.40.4070">
    <property type="match status" value="1"/>
</dbReference>
<evidence type="ECO:0000256" key="2">
    <source>
        <dbReference type="SAM" id="SignalP"/>
    </source>
</evidence>
<dbReference type="InterPro" id="IPR014755">
    <property type="entry name" value="Cu-Rt/internalin_Ig-like"/>
</dbReference>
<dbReference type="Pfam" id="PF13205">
    <property type="entry name" value="Big_5"/>
    <property type="match status" value="1"/>
</dbReference>
<dbReference type="Gene3D" id="2.60.40.1220">
    <property type="match status" value="1"/>
</dbReference>
<evidence type="ECO:0000313" key="4">
    <source>
        <dbReference type="EMBL" id="MBK9984660.1"/>
    </source>
</evidence>
<reference evidence="4 5" key="1">
    <citation type="submission" date="2020-10" db="EMBL/GenBank/DDBJ databases">
        <title>Connecting structure to function with the recovery of over 1000 high-quality activated sludge metagenome-assembled genomes encoding full-length rRNA genes using long-read sequencing.</title>
        <authorList>
            <person name="Singleton C.M."/>
            <person name="Petriglieri F."/>
            <person name="Kristensen J.M."/>
            <person name="Kirkegaard R.H."/>
            <person name="Michaelsen T.Y."/>
            <person name="Andersen M.H."/>
            <person name="Karst S.M."/>
            <person name="Dueholm M.S."/>
            <person name="Nielsen P.H."/>
            <person name="Albertsen M."/>
        </authorList>
    </citation>
    <scope>NUCLEOTIDE SEQUENCE [LARGE SCALE GENOMIC DNA]</scope>
    <source>
        <strain evidence="4">Ribe_18-Q3-R11-54_MAXAC.273</strain>
    </source>
</reference>
<sequence>MKYFFAIGLFALILHFEAAGQFADDFSDGNLDGWLGNTENYIVNTSGQLQLNAPSGSTSSWIYTPVAFMDSMVWEVYFRLDFAPSTSNLLRIYLGLTSPDLTTASGYFLEIGATGDTDPLDFKYLDNGSATTIASSVPGLVALEPVDLTLRVVRNNQGLWQIFKLGGPLPELLFSTSHNIQPVSSLTTFGFYNKYTDTRRDKFRFDNITISPLQPDQTIPSWLTLTVADNKTVNLLFDEPLDPITSTDPTHYILTPGNTMPDNVVLNANEITLSWNQAFISNQDYTLTINNLKDLSGNVLLTDNKNFKFTQIAQAAPFDLLITEIMADPTPLIGLPDAEYLEIHNTSNEVFNLGDYKIRVGTTEKVLPDSLIHPGEFVILTDDANIASLSPFGRVIALSSMSALTNSGTSLALINSSGEVLHEVSYALSWYNDAVKSNGGWSLEMINPSHICSDQENWTAASNLLGGTPGQINSQWTTTPDIQGPSIVSLFTPSPDVVELRFDERIESVLMLNPALYVFQPSLNIDKVELLNAKAVRITLMQPLQQSVIYHLIPFSAIDCLGNPAAGQDTIVFGLVAPVAKGDILINELLFNPAVGGSRYIEIINSSQKFIDLSTLAIGRINATHHDIYPTGINEILAPGEIAVFTPDPSDILSRYVVPNPTKLYASTLPTWDDKEDQASLIAGGEFIDSLTFSSSWHHPVISDQNGVSLERISINAPTSSASSWHSASSVSGYGTPTGPNSQALQGGVAKAPFSITHKQFSPNNDGYKDFLLIDFSETSGDDIASVWIYDLEGRIVKQLLSNESIGTSALIQWDGSNADGRLADMGIYIVFVQLWNPAGDVTEYQQSCALVKR</sequence>
<accession>A0A9D7SWR3</accession>
<dbReference type="EMBL" id="JADKGY010000030">
    <property type="protein sequence ID" value="MBK9984660.1"/>
    <property type="molecule type" value="Genomic_DNA"/>
</dbReference>
<dbReference type="InterPro" id="IPR001322">
    <property type="entry name" value="Lamin_tail_dom"/>
</dbReference>
<organism evidence="4 5">
    <name type="scientific">Candidatus Opimibacter skivensis</name>
    <dbReference type="NCBI Taxonomy" id="2982028"/>
    <lineage>
        <taxon>Bacteria</taxon>
        <taxon>Pseudomonadati</taxon>
        <taxon>Bacteroidota</taxon>
        <taxon>Saprospiria</taxon>
        <taxon>Saprospirales</taxon>
        <taxon>Saprospiraceae</taxon>
        <taxon>Candidatus Opimibacter</taxon>
    </lineage>
</organism>
<evidence type="ECO:0000256" key="1">
    <source>
        <dbReference type="ARBA" id="ARBA00022729"/>
    </source>
</evidence>
<name>A0A9D7SWR3_9BACT</name>
<dbReference type="PROSITE" id="PS51841">
    <property type="entry name" value="LTD"/>
    <property type="match status" value="1"/>
</dbReference>
<gene>
    <name evidence="4" type="ORF">IPP15_20235</name>
</gene>
<keyword evidence="1 2" id="KW-0732">Signal</keyword>
<protein>
    <submittedName>
        <fullName evidence="4">Lamin tail domain-containing protein</fullName>
    </submittedName>
</protein>
<dbReference type="SUPFAM" id="SSF74853">
    <property type="entry name" value="Lamin A/C globular tail domain"/>
    <property type="match status" value="2"/>
</dbReference>
<dbReference type="Pfam" id="PF00932">
    <property type="entry name" value="LTD"/>
    <property type="match status" value="2"/>
</dbReference>
<dbReference type="InterPro" id="IPR036415">
    <property type="entry name" value="Lamin_tail_dom_sf"/>
</dbReference>
<dbReference type="AlphaFoldDB" id="A0A9D7SWR3"/>
<comment type="caution">
    <text evidence="4">The sequence shown here is derived from an EMBL/GenBank/DDBJ whole genome shotgun (WGS) entry which is preliminary data.</text>
</comment>
<proteinExistence type="predicted"/>
<dbReference type="InterPro" id="IPR032812">
    <property type="entry name" value="SbsA_Ig"/>
</dbReference>
<evidence type="ECO:0000259" key="3">
    <source>
        <dbReference type="PROSITE" id="PS51841"/>
    </source>
</evidence>
<evidence type="ECO:0000313" key="5">
    <source>
        <dbReference type="Proteomes" id="UP000808337"/>
    </source>
</evidence>
<feature type="signal peptide" evidence="2">
    <location>
        <begin position="1"/>
        <end position="23"/>
    </location>
</feature>
<dbReference type="Proteomes" id="UP000808337">
    <property type="component" value="Unassembled WGS sequence"/>
</dbReference>